<feature type="domain" description="Glycosyl transferase family 1" evidence="2">
    <location>
        <begin position="200"/>
        <end position="316"/>
    </location>
</feature>
<sequence>MRIVLLAHPAFMDSQSMPRFAGMLRSAYEARGHEVQVWAPPARLRAWIQRGALSKWAGYVDQYLLFAWWLRGAVAREPADTLFVLTDQAQGPWAPRLQDRPHVVHVHDLLALRSALGEIPQNPTRFTGRLYQRFIRHGYQHARHFICISQRTREDLLRLSRLQATTCEVVHNGMNHPYEPMTAEAATGILEAAGHPVPGPGMLLHVSGGSWYKNVQGVLRLYAQHVLRHSQPLPLWLVGVPQSPAIRQAVHALPPTAQVRFLYNLDNTALQAAYSLAQALLFPSLAEGFGWPIIEAQACGCPVITTDDAPMNEIGGPESRYLPLLNASDDIDAWAAHGAQVLQALLDVPAGERRRRAAACVAWSRRFEASKAIDQYLRIYARLLSDTATPAAAMPTPERR</sequence>
<dbReference type="EMBL" id="CP049989">
    <property type="protein sequence ID" value="QIM50698.1"/>
    <property type="molecule type" value="Genomic_DNA"/>
</dbReference>
<keyword evidence="1 4" id="KW-0808">Transferase</keyword>
<evidence type="ECO:0000259" key="3">
    <source>
        <dbReference type="Pfam" id="PF13439"/>
    </source>
</evidence>
<organism evidence="4 5">
    <name type="scientific">Hydrogenophaga crocea</name>
    <dbReference type="NCBI Taxonomy" id="2716225"/>
    <lineage>
        <taxon>Bacteria</taxon>
        <taxon>Pseudomonadati</taxon>
        <taxon>Pseudomonadota</taxon>
        <taxon>Betaproteobacteria</taxon>
        <taxon>Burkholderiales</taxon>
        <taxon>Comamonadaceae</taxon>
        <taxon>Hydrogenophaga</taxon>
    </lineage>
</organism>
<evidence type="ECO:0000313" key="4">
    <source>
        <dbReference type="EMBL" id="QIM50698.1"/>
    </source>
</evidence>
<accession>A0A6G8ICA4</accession>
<feature type="domain" description="Glycosyltransferase subfamily 4-like N-terminal" evidence="3">
    <location>
        <begin position="21"/>
        <end position="175"/>
    </location>
</feature>
<dbReference type="InterPro" id="IPR001296">
    <property type="entry name" value="Glyco_trans_1"/>
</dbReference>
<protein>
    <submittedName>
        <fullName evidence="4">Glycosyltransferase family 4 protein</fullName>
    </submittedName>
</protein>
<dbReference type="SUPFAM" id="SSF53756">
    <property type="entry name" value="UDP-Glycosyltransferase/glycogen phosphorylase"/>
    <property type="match status" value="1"/>
</dbReference>
<dbReference type="AlphaFoldDB" id="A0A6G8ICA4"/>
<dbReference type="Gene3D" id="3.40.50.2000">
    <property type="entry name" value="Glycogen Phosphorylase B"/>
    <property type="match status" value="2"/>
</dbReference>
<evidence type="ECO:0000313" key="5">
    <source>
        <dbReference type="Proteomes" id="UP000503162"/>
    </source>
</evidence>
<name>A0A6G8ICA4_9BURK</name>
<reference evidence="4 5" key="1">
    <citation type="submission" date="2020-03" db="EMBL/GenBank/DDBJ databases">
        <title>Hydrogenophaga sp. nov. isolated from cyanobacterial mat.</title>
        <authorList>
            <person name="Thorat V."/>
            <person name="Kirdat K."/>
            <person name="Tiwarekar B."/>
            <person name="Costa E.D."/>
            <person name="Yadav A."/>
        </authorList>
    </citation>
    <scope>NUCLEOTIDE SEQUENCE [LARGE SCALE GENOMIC DNA]</scope>
    <source>
        <strain evidence="4 5">BA0156</strain>
    </source>
</reference>
<dbReference type="RefSeq" id="WP_166222944.1">
    <property type="nucleotide sequence ID" value="NZ_CP049989.1"/>
</dbReference>
<dbReference type="KEGG" id="hcz:G9Q37_00400"/>
<dbReference type="GO" id="GO:0009103">
    <property type="term" value="P:lipopolysaccharide biosynthetic process"/>
    <property type="evidence" value="ECO:0007669"/>
    <property type="project" value="TreeGrafter"/>
</dbReference>
<dbReference type="PANTHER" id="PTHR46401:SF2">
    <property type="entry name" value="GLYCOSYLTRANSFERASE WBBK-RELATED"/>
    <property type="match status" value="1"/>
</dbReference>
<dbReference type="Proteomes" id="UP000503162">
    <property type="component" value="Chromosome"/>
</dbReference>
<dbReference type="Pfam" id="PF00534">
    <property type="entry name" value="Glycos_transf_1"/>
    <property type="match status" value="1"/>
</dbReference>
<dbReference type="GO" id="GO:0016757">
    <property type="term" value="F:glycosyltransferase activity"/>
    <property type="evidence" value="ECO:0007669"/>
    <property type="project" value="InterPro"/>
</dbReference>
<evidence type="ECO:0000259" key="2">
    <source>
        <dbReference type="Pfam" id="PF00534"/>
    </source>
</evidence>
<proteinExistence type="predicted"/>
<evidence type="ECO:0000256" key="1">
    <source>
        <dbReference type="ARBA" id="ARBA00022679"/>
    </source>
</evidence>
<dbReference type="Pfam" id="PF13439">
    <property type="entry name" value="Glyco_transf_4"/>
    <property type="match status" value="1"/>
</dbReference>
<keyword evidence="5" id="KW-1185">Reference proteome</keyword>
<dbReference type="InterPro" id="IPR028098">
    <property type="entry name" value="Glyco_trans_4-like_N"/>
</dbReference>
<dbReference type="PANTHER" id="PTHR46401">
    <property type="entry name" value="GLYCOSYLTRANSFERASE WBBK-RELATED"/>
    <property type="match status" value="1"/>
</dbReference>
<gene>
    <name evidence="4" type="ORF">G9Q37_00400</name>
</gene>